<evidence type="ECO:0000256" key="3">
    <source>
        <dbReference type="ARBA" id="ARBA00023002"/>
    </source>
</evidence>
<keyword evidence="3" id="KW-0560">Oxidoreductase</keyword>
<dbReference type="SUPFAM" id="SSF51905">
    <property type="entry name" value="FAD/NAD(P)-binding domain"/>
    <property type="match status" value="1"/>
</dbReference>
<keyword evidence="8" id="KW-1185">Reference proteome</keyword>
<accession>A0A2U1F6T9</accession>
<sequence length="152" mass="16124">MKVLIVGAGTGGMCLAHSLRRAGIEAAVHERDRSRTAGLHGYRVGISPNGARALKACLDPELFATLVATTAAPYDTLAMLTERYRTASAPRAPSRRPTPWSARAPTSSPSPPSSVPTGTHGGWSWSPTPTRGPRWACRSAPPTPSRHGHRAR</sequence>
<evidence type="ECO:0000256" key="5">
    <source>
        <dbReference type="SAM" id="MobiDB-lite"/>
    </source>
</evidence>
<dbReference type="InterPro" id="IPR036188">
    <property type="entry name" value="FAD/NAD-bd_sf"/>
</dbReference>
<gene>
    <name evidence="7" type="ORF">C8D89_11058</name>
</gene>
<dbReference type="GO" id="GO:0071949">
    <property type="term" value="F:FAD binding"/>
    <property type="evidence" value="ECO:0007669"/>
    <property type="project" value="InterPro"/>
</dbReference>
<dbReference type="RefSeq" id="WP_243418221.1">
    <property type="nucleotide sequence ID" value="NZ_QEKW01000010.1"/>
</dbReference>
<keyword evidence="4" id="KW-0503">Monooxygenase</keyword>
<dbReference type="InterPro" id="IPR002938">
    <property type="entry name" value="FAD-bd"/>
</dbReference>
<organism evidence="7 8">
    <name type="scientific">Actinomycetospora cinnamomea</name>
    <dbReference type="NCBI Taxonomy" id="663609"/>
    <lineage>
        <taxon>Bacteria</taxon>
        <taxon>Bacillati</taxon>
        <taxon>Actinomycetota</taxon>
        <taxon>Actinomycetes</taxon>
        <taxon>Pseudonocardiales</taxon>
        <taxon>Pseudonocardiaceae</taxon>
        <taxon>Actinomycetospora</taxon>
    </lineage>
</organism>
<evidence type="ECO:0000313" key="8">
    <source>
        <dbReference type="Proteomes" id="UP000245639"/>
    </source>
</evidence>
<comment type="caution">
    <text evidence="7">The sequence shown here is derived from an EMBL/GenBank/DDBJ whole genome shotgun (WGS) entry which is preliminary data.</text>
</comment>
<dbReference type="EMBL" id="QEKW01000010">
    <property type="protein sequence ID" value="PVZ07905.1"/>
    <property type="molecule type" value="Genomic_DNA"/>
</dbReference>
<protein>
    <submittedName>
        <fullName evidence="7">FAD binding domain-containing protein</fullName>
    </submittedName>
</protein>
<dbReference type="Gene3D" id="3.50.50.60">
    <property type="entry name" value="FAD/NAD(P)-binding domain"/>
    <property type="match status" value="1"/>
</dbReference>
<evidence type="ECO:0000256" key="4">
    <source>
        <dbReference type="ARBA" id="ARBA00023033"/>
    </source>
</evidence>
<keyword evidence="2" id="KW-0274">FAD</keyword>
<dbReference type="AlphaFoldDB" id="A0A2U1F6T9"/>
<dbReference type="Pfam" id="PF01494">
    <property type="entry name" value="FAD_binding_3"/>
    <property type="match status" value="1"/>
</dbReference>
<dbReference type="PANTHER" id="PTHR47178:SF5">
    <property type="entry name" value="FAD-BINDING DOMAIN-CONTAINING PROTEIN"/>
    <property type="match status" value="1"/>
</dbReference>
<evidence type="ECO:0000256" key="2">
    <source>
        <dbReference type="ARBA" id="ARBA00022827"/>
    </source>
</evidence>
<evidence type="ECO:0000256" key="1">
    <source>
        <dbReference type="ARBA" id="ARBA00022630"/>
    </source>
</evidence>
<dbReference type="Proteomes" id="UP000245639">
    <property type="component" value="Unassembled WGS sequence"/>
</dbReference>
<evidence type="ECO:0000313" key="7">
    <source>
        <dbReference type="EMBL" id="PVZ07905.1"/>
    </source>
</evidence>
<evidence type="ECO:0000259" key="6">
    <source>
        <dbReference type="Pfam" id="PF01494"/>
    </source>
</evidence>
<dbReference type="GO" id="GO:0004497">
    <property type="term" value="F:monooxygenase activity"/>
    <property type="evidence" value="ECO:0007669"/>
    <property type="project" value="UniProtKB-KW"/>
</dbReference>
<proteinExistence type="predicted"/>
<dbReference type="PANTHER" id="PTHR47178">
    <property type="entry name" value="MONOOXYGENASE, FAD-BINDING"/>
    <property type="match status" value="1"/>
</dbReference>
<feature type="compositionally biased region" description="Low complexity" evidence="5">
    <location>
        <begin position="86"/>
        <end position="107"/>
    </location>
</feature>
<keyword evidence="1" id="KW-0285">Flavoprotein</keyword>
<feature type="region of interest" description="Disordered" evidence="5">
    <location>
        <begin position="85"/>
        <end position="152"/>
    </location>
</feature>
<name>A0A2U1F6T9_9PSEU</name>
<reference evidence="7 8" key="1">
    <citation type="submission" date="2018-04" db="EMBL/GenBank/DDBJ databases">
        <title>Genomic Encyclopedia of Type Strains, Phase IV (KMG-IV): sequencing the most valuable type-strain genomes for metagenomic binning, comparative biology and taxonomic classification.</title>
        <authorList>
            <person name="Goeker M."/>
        </authorList>
    </citation>
    <scope>NUCLEOTIDE SEQUENCE [LARGE SCALE GENOMIC DNA]</scope>
    <source>
        <strain evidence="7 8">DSM 45771</strain>
    </source>
</reference>
<feature type="domain" description="FAD-binding" evidence="6">
    <location>
        <begin position="2"/>
        <end position="36"/>
    </location>
</feature>